<keyword evidence="1" id="KW-0472">Membrane</keyword>
<accession>F8JVE7</accession>
<dbReference type="Proteomes" id="UP000007842">
    <property type="component" value="Chromosome"/>
</dbReference>
<evidence type="ECO:0000256" key="1">
    <source>
        <dbReference type="SAM" id="Phobius"/>
    </source>
</evidence>
<dbReference type="EMBL" id="CP003219">
    <property type="protein sequence ID" value="AEW94430.1"/>
    <property type="molecule type" value="Genomic_DNA"/>
</dbReference>
<proteinExistence type="predicted"/>
<evidence type="ECO:0000313" key="3">
    <source>
        <dbReference type="Proteomes" id="UP000007842"/>
    </source>
</evidence>
<dbReference type="STRING" id="1003195.SCATT_20590"/>
<dbReference type="eggNOG" id="COG1361">
    <property type="taxonomic scope" value="Bacteria"/>
</dbReference>
<dbReference type="HOGENOM" id="CLU_051827_0_0_11"/>
<dbReference type="KEGG" id="scy:SCATT_20590"/>
<evidence type="ECO:0000313" key="2">
    <source>
        <dbReference type="EMBL" id="AEW94430.1"/>
    </source>
</evidence>
<keyword evidence="1" id="KW-0812">Transmembrane</keyword>
<feature type="transmembrane region" description="Helical" evidence="1">
    <location>
        <begin position="265"/>
        <end position="285"/>
    </location>
</feature>
<dbReference type="PATRIC" id="fig|1003195.11.peg.3595"/>
<dbReference type="KEGG" id="sct:SCAT_2077"/>
<keyword evidence="3" id="KW-1185">Reference proteome</keyword>
<accession>G8WZD3</accession>
<organism evidence="2 3">
    <name type="scientific">Streptantibioticus cattleyicolor (strain ATCC 35852 / DSM 46488 / JCM 4925 / NBRC 14057 / NRRL 8057)</name>
    <name type="common">Streptomyces cattleya</name>
    <dbReference type="NCBI Taxonomy" id="1003195"/>
    <lineage>
        <taxon>Bacteria</taxon>
        <taxon>Bacillati</taxon>
        <taxon>Actinomycetota</taxon>
        <taxon>Actinomycetes</taxon>
        <taxon>Kitasatosporales</taxon>
        <taxon>Streptomycetaceae</taxon>
        <taxon>Streptantibioticus</taxon>
    </lineage>
</organism>
<reference evidence="3" key="1">
    <citation type="submission" date="2011-12" db="EMBL/GenBank/DDBJ databases">
        <title>Complete genome sequence of Streptomyces cattleya strain DSM 46488.</title>
        <authorList>
            <person name="Ou H.-Y."/>
            <person name="Li P."/>
            <person name="Zhao C."/>
            <person name="O'Hagan D."/>
            <person name="Deng Z."/>
        </authorList>
    </citation>
    <scope>NUCLEOTIDE SEQUENCE [LARGE SCALE GENOMIC DNA]</scope>
    <source>
        <strain evidence="3">ATCC 35852 / DSM 46488 / JCM 4925 / NBRC 14057 / NRRL 8057</strain>
    </source>
</reference>
<evidence type="ECO:0008006" key="4">
    <source>
        <dbReference type="Google" id="ProtNLM"/>
    </source>
</evidence>
<keyword evidence="1" id="KW-1133">Transmembrane helix</keyword>
<name>F8JVE7_STREN</name>
<gene>
    <name evidence="2" type="ordered locus">SCATT_20590</name>
</gene>
<protein>
    <recommendedName>
        <fullName evidence="4">DUF916 domain-containing protein</fullName>
    </recommendedName>
</protein>
<dbReference type="RefSeq" id="WP_014142824.1">
    <property type="nucleotide sequence ID" value="NC_016111.1"/>
</dbReference>
<sequence>MASPTSPRPARPARRWRAAGLLVLACAATGGWTARPAGDRPYVYLEGPPGAVLHDAVSVTETGRTAERFTVRGADAVAGPGGGVTAGDPATAADAGGWLRFADAAPRIPARTRADVPFTVTVPADARPGGHPAAVVVTSESGRRAVVPVHLRVTGRELTALSVTGVGVGPAPGGGARIHGTLVNRGNTEVSAPSLDVRADGLLGTSWRPAAYRPAVTVAPGRSAAFSLVWPHPPAADRVRIRVTATVPGAPPATATAGWTAVSTGALAVALPVAGAGLGAAGLWSRRRRGGRPPRRETGARP</sequence>
<dbReference type="AlphaFoldDB" id="F8JVE7"/>
<dbReference type="OrthoDB" id="4336304at2"/>